<evidence type="ECO:0000256" key="1">
    <source>
        <dbReference type="SAM" id="Phobius"/>
    </source>
</evidence>
<reference evidence="2" key="1">
    <citation type="journal article" date="2015" name="Nature">
        <title>Complex archaea that bridge the gap between prokaryotes and eukaryotes.</title>
        <authorList>
            <person name="Spang A."/>
            <person name="Saw J.H."/>
            <person name="Jorgensen S.L."/>
            <person name="Zaremba-Niedzwiedzka K."/>
            <person name="Martijn J."/>
            <person name="Lind A.E."/>
            <person name="van Eijk R."/>
            <person name="Schleper C."/>
            <person name="Guy L."/>
            <person name="Ettema T.J."/>
        </authorList>
    </citation>
    <scope>NUCLEOTIDE SEQUENCE</scope>
</reference>
<keyword evidence="1" id="KW-0472">Membrane</keyword>
<name>A0A0F9HVC1_9ZZZZ</name>
<sequence>MTPAQANPDVADFVTDVATQGPTDEGIRAADCWYVQNVLPAQPACVDCKGPIPRWAQQSLSTVRGESAGIGDQISLGGVAVRGFGIGVITPTFDSDRAITVTLGGSFTVPVGSSITVALPIGSQLWQSPGVVTSNAKVVAPSYPATTNGFVAAAPGAAVLTGTPGNGKTASVNVKVEPTAEAIDETEKKKIPTGVMVGAGVIGVVVIGGIVYAVTRR</sequence>
<dbReference type="AlphaFoldDB" id="A0A0F9HVC1"/>
<comment type="caution">
    <text evidence="2">The sequence shown here is derived from an EMBL/GenBank/DDBJ whole genome shotgun (WGS) entry which is preliminary data.</text>
</comment>
<proteinExistence type="predicted"/>
<accession>A0A0F9HVC1</accession>
<protein>
    <submittedName>
        <fullName evidence="2">Uncharacterized protein</fullName>
    </submittedName>
</protein>
<keyword evidence="1" id="KW-0812">Transmembrane</keyword>
<gene>
    <name evidence="2" type="ORF">LCGC14_1659220</name>
</gene>
<dbReference type="EMBL" id="LAZR01014072">
    <property type="protein sequence ID" value="KKM19082.1"/>
    <property type="molecule type" value="Genomic_DNA"/>
</dbReference>
<evidence type="ECO:0000313" key="2">
    <source>
        <dbReference type="EMBL" id="KKM19082.1"/>
    </source>
</evidence>
<keyword evidence="1" id="KW-1133">Transmembrane helix</keyword>
<organism evidence="2">
    <name type="scientific">marine sediment metagenome</name>
    <dbReference type="NCBI Taxonomy" id="412755"/>
    <lineage>
        <taxon>unclassified sequences</taxon>
        <taxon>metagenomes</taxon>
        <taxon>ecological metagenomes</taxon>
    </lineage>
</organism>
<feature type="transmembrane region" description="Helical" evidence="1">
    <location>
        <begin position="195"/>
        <end position="214"/>
    </location>
</feature>